<comment type="catalytic activity">
    <reaction evidence="6">
        <text>L-serine + hexadecanoyl-CoA + H(+) = 3-oxosphinganine + CO2 + CoA</text>
        <dbReference type="Rhea" id="RHEA:14761"/>
        <dbReference type="ChEBI" id="CHEBI:15378"/>
        <dbReference type="ChEBI" id="CHEBI:16526"/>
        <dbReference type="ChEBI" id="CHEBI:33384"/>
        <dbReference type="ChEBI" id="CHEBI:57287"/>
        <dbReference type="ChEBI" id="CHEBI:57379"/>
        <dbReference type="ChEBI" id="CHEBI:58299"/>
        <dbReference type="EC" id="2.3.1.50"/>
    </reaction>
</comment>
<dbReference type="STRING" id="796925.A0A137NSV7"/>
<dbReference type="GO" id="GO:0004758">
    <property type="term" value="F:serine C-palmitoyltransferase activity"/>
    <property type="evidence" value="ECO:0007669"/>
    <property type="project" value="UniProtKB-EC"/>
</dbReference>
<proteinExistence type="inferred from homology"/>
<dbReference type="CDD" id="cd06454">
    <property type="entry name" value="KBL_like"/>
    <property type="match status" value="1"/>
</dbReference>
<dbReference type="Gene3D" id="3.40.640.10">
    <property type="entry name" value="Type I PLP-dependent aspartate aminotransferase-like (Major domain)"/>
    <property type="match status" value="1"/>
</dbReference>
<reference evidence="10 11" key="1">
    <citation type="journal article" date="2015" name="Genome Biol. Evol.">
        <title>Phylogenomic analyses indicate that early fungi evolved digesting cell walls of algal ancestors of land plants.</title>
        <authorList>
            <person name="Chang Y."/>
            <person name="Wang S."/>
            <person name="Sekimoto S."/>
            <person name="Aerts A.L."/>
            <person name="Choi C."/>
            <person name="Clum A."/>
            <person name="LaButti K.M."/>
            <person name="Lindquist E.A."/>
            <person name="Yee Ngan C."/>
            <person name="Ohm R.A."/>
            <person name="Salamov A.A."/>
            <person name="Grigoriev I.V."/>
            <person name="Spatafora J.W."/>
            <person name="Berbee M.L."/>
        </authorList>
    </citation>
    <scope>NUCLEOTIDE SEQUENCE [LARGE SCALE GENOMIC DNA]</scope>
    <source>
        <strain evidence="10 11">NRRL 28638</strain>
    </source>
</reference>
<evidence type="ECO:0000259" key="9">
    <source>
        <dbReference type="Pfam" id="PF00155"/>
    </source>
</evidence>
<dbReference type="AlphaFoldDB" id="A0A137NSV7"/>
<evidence type="ECO:0000313" key="11">
    <source>
        <dbReference type="Proteomes" id="UP000070444"/>
    </source>
</evidence>
<dbReference type="InterPro" id="IPR015422">
    <property type="entry name" value="PyrdxlP-dep_Trfase_small"/>
</dbReference>
<feature type="transmembrane region" description="Helical" evidence="8">
    <location>
        <begin position="9"/>
        <end position="28"/>
    </location>
</feature>
<dbReference type="InterPro" id="IPR004839">
    <property type="entry name" value="Aminotransferase_I/II_large"/>
</dbReference>
<dbReference type="Proteomes" id="UP000070444">
    <property type="component" value="Unassembled WGS sequence"/>
</dbReference>
<evidence type="ECO:0000256" key="4">
    <source>
        <dbReference type="ARBA" id="ARBA00022679"/>
    </source>
</evidence>
<evidence type="ECO:0000313" key="10">
    <source>
        <dbReference type="EMBL" id="KXN65808.1"/>
    </source>
</evidence>
<evidence type="ECO:0000256" key="7">
    <source>
        <dbReference type="RuleBase" id="RU003693"/>
    </source>
</evidence>
<protein>
    <recommendedName>
        <fullName evidence="3">serine C-palmitoyltransferase</fullName>
        <ecNumber evidence="3">2.3.1.50</ecNumber>
    </recommendedName>
</protein>
<accession>A0A137NSV7</accession>
<dbReference type="Gene3D" id="3.90.1150.10">
    <property type="entry name" value="Aspartate Aminotransferase, domain 1"/>
    <property type="match status" value="1"/>
</dbReference>
<comment type="cofactor">
    <cofactor evidence="1 7">
        <name>pyridoxal 5'-phosphate</name>
        <dbReference type="ChEBI" id="CHEBI:597326"/>
    </cofactor>
</comment>
<dbReference type="GO" id="GO:0017059">
    <property type="term" value="C:serine palmitoyltransferase complex"/>
    <property type="evidence" value="ECO:0007669"/>
    <property type="project" value="TreeGrafter"/>
</dbReference>
<evidence type="ECO:0000256" key="5">
    <source>
        <dbReference type="ARBA" id="ARBA00022898"/>
    </source>
</evidence>
<dbReference type="GO" id="GO:0016020">
    <property type="term" value="C:membrane"/>
    <property type="evidence" value="ECO:0007669"/>
    <property type="project" value="GOC"/>
</dbReference>
<dbReference type="InterPro" id="IPR015421">
    <property type="entry name" value="PyrdxlP-dep_Trfase_major"/>
</dbReference>
<keyword evidence="11" id="KW-1185">Reference proteome</keyword>
<evidence type="ECO:0000256" key="1">
    <source>
        <dbReference type="ARBA" id="ARBA00001933"/>
    </source>
</evidence>
<name>A0A137NSV7_CONC2</name>
<dbReference type="GO" id="GO:0046513">
    <property type="term" value="P:ceramide biosynthetic process"/>
    <property type="evidence" value="ECO:0007669"/>
    <property type="project" value="TreeGrafter"/>
</dbReference>
<feature type="domain" description="Aminotransferase class I/classII large" evidence="9">
    <location>
        <begin position="107"/>
        <end position="464"/>
    </location>
</feature>
<dbReference type="EMBL" id="KQ964813">
    <property type="protein sequence ID" value="KXN65808.1"/>
    <property type="molecule type" value="Genomic_DNA"/>
</dbReference>
<dbReference type="InterPro" id="IPR050087">
    <property type="entry name" value="AON_synthase_class-II"/>
</dbReference>
<sequence length="479" mass="53579">MEDIENIPFFLKMTAILSYAVPLLMGYIRDCFGKIFYPEAYAAYYHSNGLAPIVEGFESLYHRYIYIPIRDCFNRPITGVAGRMVKLLDRISYDGNKTFQFTGTKSEVLNLASYNYLGFAAGKGKIIDEVESTMRGNGLVNNSPRSEVGDSDLLRDAEEVTARFVGQESSILISQGFATNSTTIPAIVSKGCLVLSDEMNHNSIVYGSRLSGAVIRVFKHNAIDQLEKMLRKAIAEGQPRTHRPWKKIFVVIEGLYSMEGSFPKLPEILALKQKYKFYVYLDEAHSIGALGPRGRGICDYYGVDPKQIDIMMGTFTKSFGAAGGYIAGRKSLIEHLKRTNFNHVYGEPLSVPVLQQVVSSIKCIMGEDGTTTGLRKLEQIAFNARYFSSELKKRGFLVCSHPDSPVIPMLLFHYFNLNRFSRECLARGVAVVVVSYPATPIFAGRVRFCMSASHSKEDLDRVLEIVDEVGTKLKLKNMK</sequence>
<keyword evidence="8" id="KW-1133">Transmembrane helix</keyword>
<dbReference type="GO" id="GO:0046512">
    <property type="term" value="P:sphingosine biosynthetic process"/>
    <property type="evidence" value="ECO:0007669"/>
    <property type="project" value="TreeGrafter"/>
</dbReference>
<keyword evidence="5 7" id="KW-0663">Pyridoxal phosphate</keyword>
<dbReference type="PANTHER" id="PTHR13693:SF3">
    <property type="entry name" value="LD36009P"/>
    <property type="match status" value="1"/>
</dbReference>
<dbReference type="EC" id="2.3.1.50" evidence="3"/>
<evidence type="ECO:0000256" key="8">
    <source>
        <dbReference type="SAM" id="Phobius"/>
    </source>
</evidence>
<keyword evidence="4 10" id="KW-0808">Transferase</keyword>
<evidence type="ECO:0000256" key="6">
    <source>
        <dbReference type="ARBA" id="ARBA00048528"/>
    </source>
</evidence>
<dbReference type="Pfam" id="PF00155">
    <property type="entry name" value="Aminotran_1_2"/>
    <property type="match status" value="1"/>
</dbReference>
<comment type="similarity">
    <text evidence="2 7">Belongs to the class-II pyridoxal-phosphate-dependent aminotransferase family.</text>
</comment>
<keyword evidence="8" id="KW-0812">Transmembrane</keyword>
<dbReference type="OMA" id="MFGSNAY"/>
<dbReference type="SUPFAM" id="SSF53383">
    <property type="entry name" value="PLP-dependent transferases"/>
    <property type="match status" value="1"/>
</dbReference>
<dbReference type="PROSITE" id="PS00599">
    <property type="entry name" value="AA_TRANSFER_CLASS_2"/>
    <property type="match status" value="1"/>
</dbReference>
<gene>
    <name evidence="10" type="ORF">CONCODRAFT_44257</name>
</gene>
<evidence type="ECO:0000256" key="2">
    <source>
        <dbReference type="ARBA" id="ARBA00008392"/>
    </source>
</evidence>
<dbReference type="PANTHER" id="PTHR13693">
    <property type="entry name" value="CLASS II AMINOTRANSFERASE/8-AMINO-7-OXONONANOATE SYNTHASE"/>
    <property type="match status" value="1"/>
</dbReference>
<dbReference type="OrthoDB" id="65434at2759"/>
<evidence type="ECO:0000256" key="3">
    <source>
        <dbReference type="ARBA" id="ARBA00013220"/>
    </source>
</evidence>
<organism evidence="10 11">
    <name type="scientific">Conidiobolus coronatus (strain ATCC 28846 / CBS 209.66 / NRRL 28638)</name>
    <name type="common">Delacroixia coronata</name>
    <dbReference type="NCBI Taxonomy" id="796925"/>
    <lineage>
        <taxon>Eukaryota</taxon>
        <taxon>Fungi</taxon>
        <taxon>Fungi incertae sedis</taxon>
        <taxon>Zoopagomycota</taxon>
        <taxon>Entomophthoromycotina</taxon>
        <taxon>Entomophthoromycetes</taxon>
        <taxon>Entomophthorales</taxon>
        <taxon>Ancylistaceae</taxon>
        <taxon>Conidiobolus</taxon>
    </lineage>
</organism>
<dbReference type="GO" id="GO:0030170">
    <property type="term" value="F:pyridoxal phosphate binding"/>
    <property type="evidence" value="ECO:0007669"/>
    <property type="project" value="InterPro"/>
</dbReference>
<dbReference type="InterPro" id="IPR001917">
    <property type="entry name" value="Aminotrans_II_pyridoxalP_BS"/>
</dbReference>
<dbReference type="InterPro" id="IPR015424">
    <property type="entry name" value="PyrdxlP-dep_Trfase"/>
</dbReference>
<keyword evidence="8" id="KW-0472">Membrane</keyword>